<comment type="caution">
    <text evidence="1">The sequence shown here is derived from an EMBL/GenBank/DDBJ whole genome shotgun (WGS) entry which is preliminary data.</text>
</comment>
<evidence type="ECO:0000313" key="1">
    <source>
        <dbReference type="EMBL" id="MDQ0163812.1"/>
    </source>
</evidence>
<sequence length="32" mass="3858">MYGIKRLMTKFNIPSNQSLETLKEIAYFFLLF</sequence>
<organism evidence="1 2">
    <name type="scientific">Aeribacillus alveayuensis</name>
    <dbReference type="NCBI Taxonomy" id="279215"/>
    <lineage>
        <taxon>Bacteria</taxon>
        <taxon>Bacillati</taxon>
        <taxon>Bacillota</taxon>
        <taxon>Bacilli</taxon>
        <taxon>Bacillales</taxon>
        <taxon>Bacillaceae</taxon>
        <taxon>Aeribacillus</taxon>
    </lineage>
</organism>
<evidence type="ECO:0000313" key="2">
    <source>
        <dbReference type="Proteomes" id="UP001225646"/>
    </source>
</evidence>
<dbReference type="Proteomes" id="UP001225646">
    <property type="component" value="Unassembled WGS sequence"/>
</dbReference>
<name>A0ABT9VS48_9BACI</name>
<dbReference type="EMBL" id="JAUSTR010000025">
    <property type="protein sequence ID" value="MDQ0163812.1"/>
    <property type="molecule type" value="Genomic_DNA"/>
</dbReference>
<keyword evidence="2" id="KW-1185">Reference proteome</keyword>
<protein>
    <submittedName>
        <fullName evidence="1">Uncharacterized protein</fullName>
    </submittedName>
</protein>
<proteinExistence type="predicted"/>
<reference evidence="1 2" key="1">
    <citation type="submission" date="2023-07" db="EMBL/GenBank/DDBJ databases">
        <title>Genomic Encyclopedia of Type Strains, Phase IV (KMG-IV): sequencing the most valuable type-strain genomes for metagenomic binning, comparative biology and taxonomic classification.</title>
        <authorList>
            <person name="Goeker M."/>
        </authorList>
    </citation>
    <scope>NUCLEOTIDE SEQUENCE [LARGE SCALE GENOMIC DNA]</scope>
    <source>
        <strain evidence="1 2">DSM 19092</strain>
    </source>
</reference>
<accession>A0ABT9VS48</accession>
<gene>
    <name evidence="1" type="ORF">J2S06_002923</name>
</gene>